<name>A0A4Y1WVL7_9BACT</name>
<dbReference type="KEGG" id="acou:A5CBH24_21950"/>
<accession>A0A4Y1WVL7</accession>
<evidence type="ECO:0000259" key="1">
    <source>
        <dbReference type="Pfam" id="PF10988"/>
    </source>
</evidence>
<evidence type="ECO:0000313" key="3">
    <source>
        <dbReference type="Proteomes" id="UP000318946"/>
    </source>
</evidence>
<keyword evidence="3" id="KW-1185">Reference proteome</keyword>
<dbReference type="Pfam" id="PF10988">
    <property type="entry name" value="DUF2807"/>
    <property type="match status" value="1"/>
</dbReference>
<dbReference type="EMBL" id="AP019735">
    <property type="protein sequence ID" value="BBL04882.1"/>
    <property type="molecule type" value="Genomic_DNA"/>
</dbReference>
<dbReference type="InterPro" id="IPR021255">
    <property type="entry name" value="DUF2807"/>
</dbReference>
<feature type="domain" description="Putative auto-transporter adhesin head GIN" evidence="1">
    <location>
        <begin position="27"/>
        <end position="171"/>
    </location>
</feature>
<dbReference type="AlphaFoldDB" id="A0A4Y1WVL7"/>
<dbReference type="Proteomes" id="UP000318946">
    <property type="component" value="Chromosome"/>
</dbReference>
<proteinExistence type="predicted"/>
<evidence type="ECO:0000313" key="2">
    <source>
        <dbReference type="EMBL" id="BBL04882.1"/>
    </source>
</evidence>
<gene>
    <name evidence="2" type="ORF">A5CBH24_21950</name>
</gene>
<protein>
    <recommendedName>
        <fullName evidence="1">Putative auto-transporter adhesin head GIN domain-containing protein</fullName>
    </recommendedName>
</protein>
<reference evidence="3" key="1">
    <citation type="submission" date="2019-06" db="EMBL/GenBank/DDBJ databases">
        <title>Alistipes onderdonkii subsp. vulgaris subsp. nov., Alistipes dispar sp. nov. and Alistipes communis sp. nov., isolated from human faeces, and creation of Alistipes onderdonkii subsp. onderdonkii subsp. nov.</title>
        <authorList>
            <person name="Sakamoto M."/>
            <person name="Ikeyama N."/>
            <person name="Ogata Y."/>
            <person name="Suda W."/>
            <person name="Iino T."/>
            <person name="Hattori M."/>
            <person name="Ohkuma M."/>
        </authorList>
    </citation>
    <scope>NUCLEOTIDE SEQUENCE [LARGE SCALE GENOMIC DNA]</scope>
    <source>
        <strain evidence="3">5CBH24</strain>
    </source>
</reference>
<organism evidence="2 3">
    <name type="scientific">Alistipes communis</name>
    <dbReference type="NCBI Taxonomy" id="2585118"/>
    <lineage>
        <taxon>Bacteria</taxon>
        <taxon>Pseudomonadati</taxon>
        <taxon>Bacteroidota</taxon>
        <taxon>Bacteroidia</taxon>
        <taxon>Bacteroidales</taxon>
        <taxon>Rikenellaceae</taxon>
        <taxon>Alistipes</taxon>
    </lineage>
</organism>
<sequence length="194" mass="20963">MKVRFETADAEHPVGISYYANDFKAGKYVSKVENGVLKLRMQRSKEADSLQVTVRYNTLSAVKVSGAAVHFAGLLKTNLLDVKVSGGARFETTLDAADLQLEVTGRSKVTLRGKVRYMDAVVSTAVVDASQLQAMAVTVDASNKAEVTVQATERVVMKSTTGAVIRYAGNPSIERSHTSSMLSGTFERLNTDPK</sequence>
<dbReference type="Gene3D" id="2.160.20.120">
    <property type="match status" value="1"/>
</dbReference>